<evidence type="ECO:0000256" key="5">
    <source>
        <dbReference type="ARBA" id="ARBA00023125"/>
    </source>
</evidence>
<feature type="binding site" evidence="6">
    <location>
        <position position="213"/>
    </location>
    <ligand>
        <name>[4Fe-4S] cluster</name>
        <dbReference type="ChEBI" id="CHEBI:49883"/>
    </ligand>
</feature>
<evidence type="ECO:0000313" key="10">
    <source>
        <dbReference type="Proteomes" id="UP000321248"/>
    </source>
</evidence>
<dbReference type="Pfam" id="PF13307">
    <property type="entry name" value="Helicase_C_2"/>
    <property type="match status" value="1"/>
</dbReference>
<name>A0A5C8KN54_9GAMM</name>
<dbReference type="SMART" id="SM00491">
    <property type="entry name" value="HELICc2"/>
    <property type="match status" value="1"/>
</dbReference>
<keyword evidence="6" id="KW-0411">Iron-sulfur</keyword>
<sequence length="718" mass="77457">MSESPTPDETATAPAGLSDEHKDAIRAAYARLKDALPGYRVRASQGRMIAAVARAFSRPGGAAVIEAPTGTGKSMAYLIPGLVLAQARKKQLVIATATVALQQQLVTRDIPQFLEVAGLDAEVVLAKGRQRYACVRNLHELGRGDDSPQEGLALGEPAAVAAWPRRPLPGEAEDVAELLQAINTGQWDGDIDAPPLPIHDETRSLITTSAGGCANRRCPWITQCPFVLARNQLREARIIVANQDLVLADLLLAGKGDEDATGGVLLPAPPDCLYVFDEAHHLAAKAIDRGSAELHLSDARRRIARLRQQVAMAYALVDRDRIGRLEVDAIETVCADYADDLEHIDEAINLAWVPEADEDTPTWRAPLGELPGDWRLRATALRESSSALVRWLIAATKAVLDAADTPGGQHELLVRDFGLARERIERQHALWWLWSTDDPEGSPPTARWLGLSRDGGLVCHASAVSAAGLLRKVLWQQAGGVVLTSATLSAGGDFRALAGQTGLPGHTELVSLPSPFDLPAQARLEVPAMRALPNDNDAHVAEVVEWLLQGLDWEAGNLVLFTSRRKLKAALEQLPSSRRAQVRAQGQQSKPALLEGHRAAIEAGEGSTLFGLASFGEGVDLPGKLCETVVITQLPFSVPTDPVDATYAEWLEANGRNAFVEVSVPNATRTLIQYCGRLIRNEDDRGRIVILDRRLVAKRYGAGMMRALPPFHRVIAAG</sequence>
<proteinExistence type="inferred from homology"/>
<dbReference type="PANTHER" id="PTHR11472:SF59">
    <property type="entry name" value="ATP-DEPENDENT DNA HELICASE DING"/>
    <property type="match status" value="1"/>
</dbReference>
<feature type="domain" description="Helicase ATP-binding" evidence="8">
    <location>
        <begin position="31"/>
        <end position="334"/>
    </location>
</feature>
<keyword evidence="10" id="KW-1185">Reference proteome</keyword>
<evidence type="ECO:0000313" key="9">
    <source>
        <dbReference type="EMBL" id="TXK60728.1"/>
    </source>
</evidence>
<feature type="binding site" evidence="6">
    <location>
        <position position="134"/>
    </location>
    <ligand>
        <name>[4Fe-4S] cluster</name>
        <dbReference type="ChEBI" id="CHEBI:49883"/>
    </ligand>
</feature>
<gene>
    <name evidence="6 9" type="primary">dinG</name>
    <name evidence="9" type="ORF">FU658_11310</name>
</gene>
<feature type="binding site" evidence="6">
    <location>
        <position position="224"/>
    </location>
    <ligand>
        <name>[4Fe-4S] cluster</name>
        <dbReference type="ChEBI" id="CHEBI:49883"/>
    </ligand>
</feature>
<evidence type="ECO:0000256" key="1">
    <source>
        <dbReference type="ARBA" id="ARBA00022485"/>
    </source>
</evidence>
<keyword evidence="3 6" id="KW-0378">Hydrolase</keyword>
<keyword evidence="6 9" id="KW-0347">Helicase</keyword>
<evidence type="ECO:0000256" key="2">
    <source>
        <dbReference type="ARBA" id="ARBA00022741"/>
    </source>
</evidence>
<evidence type="ECO:0000256" key="3">
    <source>
        <dbReference type="ARBA" id="ARBA00022801"/>
    </source>
</evidence>
<dbReference type="Gene3D" id="3.40.50.300">
    <property type="entry name" value="P-loop containing nucleotide triphosphate hydrolases"/>
    <property type="match status" value="2"/>
</dbReference>
<dbReference type="GO" id="GO:0009432">
    <property type="term" value="P:SOS response"/>
    <property type="evidence" value="ECO:0007669"/>
    <property type="project" value="TreeGrafter"/>
</dbReference>
<dbReference type="Proteomes" id="UP000321248">
    <property type="component" value="Unassembled WGS sequence"/>
</dbReference>
<dbReference type="InterPro" id="IPR045028">
    <property type="entry name" value="DinG/Rad3-like"/>
</dbReference>
<dbReference type="InterPro" id="IPR039000">
    <property type="entry name" value="DinG_proteobact"/>
</dbReference>
<dbReference type="GO" id="GO:0046872">
    <property type="term" value="F:metal ion binding"/>
    <property type="evidence" value="ECO:0007669"/>
    <property type="project" value="UniProtKB-KW"/>
</dbReference>
<evidence type="ECO:0000259" key="8">
    <source>
        <dbReference type="PROSITE" id="PS51193"/>
    </source>
</evidence>
<dbReference type="GO" id="GO:0033677">
    <property type="term" value="F:DNA/RNA helicase activity"/>
    <property type="evidence" value="ECO:0007669"/>
    <property type="project" value="TreeGrafter"/>
</dbReference>
<feature type="binding site" evidence="6">
    <location>
        <position position="218"/>
    </location>
    <ligand>
        <name>[4Fe-4S] cluster</name>
        <dbReference type="ChEBI" id="CHEBI:49883"/>
    </ligand>
</feature>
<dbReference type="Pfam" id="PF00270">
    <property type="entry name" value="DEAD"/>
    <property type="match status" value="1"/>
</dbReference>
<dbReference type="EC" id="5.6.2.3" evidence="6"/>
<dbReference type="InterPro" id="IPR014013">
    <property type="entry name" value="Helic_SF1/SF2_ATP-bd_DinG/Rad3"/>
</dbReference>
<keyword evidence="1 6" id="KW-0004">4Fe-4S</keyword>
<dbReference type="GO" id="GO:0005524">
    <property type="term" value="F:ATP binding"/>
    <property type="evidence" value="ECO:0007669"/>
    <property type="project" value="UniProtKB-UniRule"/>
</dbReference>
<comment type="similarity">
    <text evidence="6">Belongs to the helicase family. DinG subfamily. Type 1 sub-subfamily.</text>
</comment>
<comment type="function">
    <text evidence="6">DNA-dependent ATPase and 5'-3' DNA helicase. Unwinds D-loops, R-loops, forked DNA and G-quadruplex DNA.</text>
</comment>
<dbReference type="InterPro" id="IPR027417">
    <property type="entry name" value="P-loop_NTPase"/>
</dbReference>
<keyword evidence="4 6" id="KW-0067">ATP-binding</keyword>
<keyword evidence="6" id="KW-0479">Metal-binding</keyword>
<keyword evidence="2 6" id="KW-0547">Nucleotide-binding</keyword>
<keyword evidence="7" id="KW-0175">Coiled coil</keyword>
<dbReference type="GO" id="GO:0003677">
    <property type="term" value="F:DNA binding"/>
    <property type="evidence" value="ECO:0007669"/>
    <property type="project" value="UniProtKB-UniRule"/>
</dbReference>
<dbReference type="OrthoDB" id="9805194at2"/>
<dbReference type="NCBIfam" id="NF008729">
    <property type="entry name" value="PRK11747.1"/>
    <property type="match status" value="1"/>
</dbReference>
<dbReference type="HAMAP" id="MF_02205">
    <property type="entry name" value="DinG_proteobact"/>
    <property type="match status" value="1"/>
</dbReference>
<evidence type="ECO:0000256" key="4">
    <source>
        <dbReference type="ARBA" id="ARBA00022840"/>
    </source>
</evidence>
<comment type="cofactor">
    <cofactor evidence="6">
        <name>[4Fe-4S] cluster</name>
        <dbReference type="ChEBI" id="CHEBI:49883"/>
    </cofactor>
    <text evidence="6">Binds 1 [4Fe-4S] cluster.</text>
</comment>
<keyword evidence="5 6" id="KW-0238">DNA-binding</keyword>
<comment type="caution">
    <text evidence="9">The sequence shown here is derived from an EMBL/GenBank/DDBJ whole genome shotgun (WGS) entry which is preliminary data.</text>
</comment>
<dbReference type="InterPro" id="IPR011545">
    <property type="entry name" value="DEAD/DEAH_box_helicase_dom"/>
</dbReference>
<dbReference type="InterPro" id="IPR006555">
    <property type="entry name" value="ATP-dep_Helicase_C"/>
</dbReference>
<dbReference type="AlphaFoldDB" id="A0A5C8KN54"/>
<dbReference type="RefSeq" id="WP_147892187.1">
    <property type="nucleotide sequence ID" value="NZ_VRTS01000008.1"/>
</dbReference>
<dbReference type="GO" id="GO:0016887">
    <property type="term" value="F:ATP hydrolysis activity"/>
    <property type="evidence" value="ECO:0007669"/>
    <property type="project" value="RHEA"/>
</dbReference>
<comment type="catalytic activity">
    <reaction evidence="6">
        <text>ATP + H2O = ADP + phosphate + H(+)</text>
        <dbReference type="Rhea" id="RHEA:13065"/>
        <dbReference type="ChEBI" id="CHEBI:15377"/>
        <dbReference type="ChEBI" id="CHEBI:15378"/>
        <dbReference type="ChEBI" id="CHEBI:30616"/>
        <dbReference type="ChEBI" id="CHEBI:43474"/>
        <dbReference type="ChEBI" id="CHEBI:456216"/>
        <dbReference type="EC" id="5.6.2.3"/>
    </reaction>
</comment>
<dbReference type="GO" id="GO:0006281">
    <property type="term" value="P:DNA repair"/>
    <property type="evidence" value="ECO:0007669"/>
    <property type="project" value="TreeGrafter"/>
</dbReference>
<dbReference type="GO" id="GO:0051539">
    <property type="term" value="F:4 iron, 4 sulfur cluster binding"/>
    <property type="evidence" value="ECO:0007669"/>
    <property type="project" value="UniProtKB-UniRule"/>
</dbReference>
<reference evidence="9 10" key="1">
    <citation type="submission" date="2019-08" db="EMBL/GenBank/DDBJ databases">
        <authorList>
            <person name="Karlyshev A.V."/>
        </authorList>
    </citation>
    <scope>NUCLEOTIDE SEQUENCE [LARGE SCALE GENOMIC DNA]</scope>
    <source>
        <strain evidence="9 10">Alg18-2.2</strain>
    </source>
</reference>
<dbReference type="PROSITE" id="PS51193">
    <property type="entry name" value="HELICASE_ATP_BIND_2"/>
    <property type="match status" value="1"/>
</dbReference>
<evidence type="ECO:0000256" key="7">
    <source>
        <dbReference type="SAM" id="Coils"/>
    </source>
</evidence>
<protein>
    <recommendedName>
        <fullName evidence="6">ATP-dependent DNA helicase DinG</fullName>
        <ecNumber evidence="6">5.6.2.3</ecNumber>
    </recommendedName>
    <alternativeName>
        <fullName evidence="6">DNA 5'-3' helicase DinG</fullName>
    </alternativeName>
</protein>
<evidence type="ECO:0000256" key="6">
    <source>
        <dbReference type="HAMAP-Rule" id="MF_02205"/>
    </source>
</evidence>
<dbReference type="GO" id="GO:0043139">
    <property type="term" value="F:5'-3' DNA helicase activity"/>
    <property type="evidence" value="ECO:0007669"/>
    <property type="project" value="UniProtKB-UniRule"/>
</dbReference>
<dbReference type="PANTHER" id="PTHR11472">
    <property type="entry name" value="DNA REPAIR DEAD HELICASE RAD3/XP-D SUBFAMILY MEMBER"/>
    <property type="match status" value="1"/>
</dbReference>
<feature type="coiled-coil region" evidence="7">
    <location>
        <begin position="289"/>
        <end position="316"/>
    </location>
</feature>
<keyword evidence="6" id="KW-0408">Iron</keyword>
<accession>A0A5C8KN54</accession>
<keyword evidence="6" id="KW-0413">Isomerase</keyword>
<dbReference type="EMBL" id="VRTS01000008">
    <property type="protein sequence ID" value="TXK60728.1"/>
    <property type="molecule type" value="Genomic_DNA"/>
</dbReference>
<dbReference type="SUPFAM" id="SSF52540">
    <property type="entry name" value="P-loop containing nucleoside triphosphate hydrolases"/>
    <property type="match status" value="1"/>
</dbReference>
<organism evidence="9 10">
    <name type="scientific">Alkalisalibacterium limincola</name>
    <dbReference type="NCBI Taxonomy" id="2699169"/>
    <lineage>
        <taxon>Bacteria</taxon>
        <taxon>Pseudomonadati</taxon>
        <taxon>Pseudomonadota</taxon>
        <taxon>Gammaproteobacteria</taxon>
        <taxon>Lysobacterales</taxon>
        <taxon>Lysobacteraceae</taxon>
        <taxon>Alkalisalibacterium</taxon>
    </lineage>
</organism>